<dbReference type="InterPro" id="IPR050643">
    <property type="entry name" value="Periplasmic_pilus_chap"/>
</dbReference>
<dbReference type="Proteomes" id="UP000076205">
    <property type="component" value="Unassembled WGS sequence"/>
</dbReference>
<dbReference type="GO" id="GO:0030288">
    <property type="term" value="C:outer membrane-bounded periplasmic space"/>
    <property type="evidence" value="ECO:0007669"/>
    <property type="project" value="InterPro"/>
</dbReference>
<dbReference type="OrthoDB" id="9131059at2"/>
<dbReference type="InterPro" id="IPR013783">
    <property type="entry name" value="Ig-like_fold"/>
</dbReference>
<comment type="similarity">
    <text evidence="2 7">Belongs to the periplasmic pilus chaperone family.</text>
</comment>
<dbReference type="EMBL" id="NEEW01000013">
    <property type="protein sequence ID" value="PJD80030.1"/>
    <property type="molecule type" value="Genomic_DNA"/>
</dbReference>
<evidence type="ECO:0000256" key="6">
    <source>
        <dbReference type="ARBA" id="ARBA00023186"/>
    </source>
</evidence>
<evidence type="ECO:0000313" key="14">
    <source>
        <dbReference type="Proteomes" id="UP000076205"/>
    </source>
</evidence>
<comment type="caution">
    <text evidence="13">The sequence shown here is derived from an EMBL/GenBank/DDBJ whole genome shotgun (WGS) entry which is preliminary data.</text>
</comment>
<evidence type="ECO:0000256" key="5">
    <source>
        <dbReference type="ARBA" id="ARBA00022764"/>
    </source>
</evidence>
<dbReference type="RefSeq" id="WP_015570089.1">
    <property type="nucleotide sequence ID" value="NZ_AMGJ01000023.1"/>
</dbReference>
<evidence type="ECO:0000313" key="15">
    <source>
        <dbReference type="Proteomes" id="UP000229974"/>
    </source>
</evidence>
<dbReference type="KEGG" id="ehm:AB284_01915"/>
<dbReference type="STRING" id="299766.BFV68_00330"/>
<dbReference type="InterPro" id="IPR018046">
    <property type="entry name" value="Pili_assmbl_chaperone_CS"/>
</dbReference>
<evidence type="ECO:0000313" key="16">
    <source>
        <dbReference type="Proteomes" id="UP000476281"/>
    </source>
</evidence>
<dbReference type="PANTHER" id="PTHR30251:SF10">
    <property type="entry name" value="FIMBRIAL CHAPERONE YEHC-RELATED"/>
    <property type="match status" value="1"/>
</dbReference>
<evidence type="ECO:0000256" key="7">
    <source>
        <dbReference type="RuleBase" id="RU003918"/>
    </source>
</evidence>
<evidence type="ECO:0000259" key="9">
    <source>
        <dbReference type="Pfam" id="PF00345"/>
    </source>
</evidence>
<keyword evidence="3" id="KW-1029">Fimbrium biogenesis</keyword>
<dbReference type="SUPFAM" id="SSF49354">
    <property type="entry name" value="PapD-like"/>
    <property type="match status" value="1"/>
</dbReference>
<sequence length="230" mass="25375">MRKAILLAGLLLSTGHSWANIVINGTRVLYPENNKEVIVQLMNTGDAPALVQSWIDDGDINSTPETANVPFLLSPPVIKVNEHNGQQLRIKKLPSSLPADRESVFFLNVLDIPPRPENLQNQNTVQLAIKSRIKLFYRPAALKGTLDDAVAKLTLAADGDRFRITNNSPFHITVANISLGKTKLLQESPMVSPFGQLTVAAKNTVKRGQTFQLMYVDDLGAYKTRTFTSQ</sequence>
<dbReference type="EMBL" id="FJYW01000009">
    <property type="protein sequence ID" value="CZX97453.1"/>
    <property type="molecule type" value="Genomic_DNA"/>
</dbReference>
<keyword evidence="4 8" id="KW-0732">Signal</keyword>
<comment type="subcellular location">
    <subcellularLocation>
        <location evidence="1 7">Periplasm</location>
    </subcellularLocation>
</comment>
<evidence type="ECO:0000256" key="3">
    <source>
        <dbReference type="ARBA" id="ARBA00022558"/>
    </source>
</evidence>
<reference evidence="13 15" key="2">
    <citation type="journal article" date="2017" name="J. Antimicrob. Chemother.">
        <title>Characterization of the population structure, drug resistance mechanisms and plasmids of the community-associated Enterobacter cloacae complex in China.</title>
        <authorList>
            <person name="Zhou K."/>
            <person name="Yu W."/>
            <person name="Cao X."/>
            <person name="Shen P."/>
            <person name="Lu H."/>
            <person name="Luo Q."/>
            <person name="Rossen J.W.A."/>
            <person name="Xiao Y."/>
        </authorList>
    </citation>
    <scope>NUCLEOTIDE SEQUENCE [LARGE SCALE GENOMIC DNA]</scope>
    <source>
        <strain evidence="13 15">ECC904</strain>
    </source>
</reference>
<dbReference type="PROSITE" id="PS00635">
    <property type="entry name" value="PILI_CHAPERONE"/>
    <property type="match status" value="1"/>
</dbReference>
<evidence type="ECO:0000313" key="13">
    <source>
        <dbReference type="EMBL" id="PJD80030.1"/>
    </source>
</evidence>
<reference evidence="11 14" key="1">
    <citation type="submission" date="2016-03" db="EMBL/GenBank/DDBJ databases">
        <authorList>
            <consortium name="Pathogen Informatics"/>
        </authorList>
    </citation>
    <scope>NUCLEOTIDE SEQUENCE [LARGE SCALE GENOMIC DNA]</scope>
    <source>
        <strain evidence="11">E1424</strain>
        <strain evidence="14">e1424</strain>
    </source>
</reference>
<evidence type="ECO:0000259" key="10">
    <source>
        <dbReference type="Pfam" id="PF02753"/>
    </source>
</evidence>
<proteinExistence type="inferred from homology"/>
<dbReference type="Proteomes" id="UP000476281">
    <property type="component" value="Unassembled WGS sequence"/>
</dbReference>
<dbReference type="InterPro" id="IPR001829">
    <property type="entry name" value="Pili_assmbl_chaperone_bac"/>
</dbReference>
<evidence type="ECO:0000256" key="2">
    <source>
        <dbReference type="ARBA" id="ARBA00007399"/>
    </source>
</evidence>
<dbReference type="InterPro" id="IPR016148">
    <property type="entry name" value="Pili_assmbl_chaperone_C"/>
</dbReference>
<dbReference type="PRINTS" id="PR00969">
    <property type="entry name" value="CHAPERONPILI"/>
</dbReference>
<evidence type="ECO:0000256" key="1">
    <source>
        <dbReference type="ARBA" id="ARBA00004418"/>
    </source>
</evidence>
<reference evidence="12 16" key="3">
    <citation type="submission" date="2019-09" db="EMBL/GenBank/DDBJ databases">
        <title>Reversal of blaTEM antimicrobial resistance by CRISPR-Cas9 in clinical E. coli and other Enterobacteriaceae strains.</title>
        <authorList>
            <person name="Tagliaferri T."/>
            <person name="Guimaraes N."/>
            <person name="Pereira M."/>
            <person name="Felicori L."/>
            <person name="Horz H.-P."/>
            <person name="Santos S."/>
            <person name="Mendes T."/>
        </authorList>
    </citation>
    <scope>NUCLEOTIDE SEQUENCE [LARGE SCALE GENOMIC DNA]</scope>
    <source>
        <strain evidence="12 16">E2_blaTEM_MG</strain>
    </source>
</reference>
<feature type="domain" description="Pili assembly chaperone N-terminal" evidence="9">
    <location>
        <begin position="21"/>
        <end position="142"/>
    </location>
</feature>
<dbReference type="FunFam" id="2.60.40.10:FF:000458">
    <property type="entry name" value="Molecular chaperone FimC"/>
    <property type="match status" value="1"/>
</dbReference>
<evidence type="ECO:0000313" key="11">
    <source>
        <dbReference type="EMBL" id="CZX97453.1"/>
    </source>
</evidence>
<dbReference type="Proteomes" id="UP000229974">
    <property type="component" value="Unassembled WGS sequence"/>
</dbReference>
<dbReference type="PANTHER" id="PTHR30251">
    <property type="entry name" value="PILUS ASSEMBLY CHAPERONE"/>
    <property type="match status" value="1"/>
</dbReference>
<gene>
    <name evidence="11" type="primary">fimC_8</name>
    <name evidence="13" type="ORF">B9Q30_21835</name>
    <name evidence="12" type="ORF">F9C29_07620</name>
    <name evidence="11" type="ORF">SAMEA2273352_03838</name>
</gene>
<accession>A0A331W4T9</accession>
<feature type="chain" id="PRO_5041535808" evidence="8">
    <location>
        <begin position="20"/>
        <end position="230"/>
    </location>
</feature>
<keyword evidence="6 7" id="KW-0143">Chaperone</keyword>
<feature type="signal peptide" evidence="8">
    <location>
        <begin position="1"/>
        <end position="19"/>
    </location>
</feature>
<dbReference type="Pfam" id="PF00345">
    <property type="entry name" value="PapD_N"/>
    <property type="match status" value="1"/>
</dbReference>
<dbReference type="InterPro" id="IPR008962">
    <property type="entry name" value="PapD-like_sf"/>
</dbReference>
<protein>
    <submittedName>
        <fullName evidence="12">Molecular chaperone</fullName>
    </submittedName>
    <submittedName>
        <fullName evidence="11 13">Pilus assembly protein</fullName>
    </submittedName>
</protein>
<dbReference type="SUPFAM" id="SSF49584">
    <property type="entry name" value="Periplasmic chaperone C-domain"/>
    <property type="match status" value="1"/>
</dbReference>
<organism evidence="13 15">
    <name type="scientific">Enterobacter hormaechei</name>
    <dbReference type="NCBI Taxonomy" id="158836"/>
    <lineage>
        <taxon>Bacteria</taxon>
        <taxon>Pseudomonadati</taxon>
        <taxon>Pseudomonadota</taxon>
        <taxon>Gammaproteobacteria</taxon>
        <taxon>Enterobacterales</taxon>
        <taxon>Enterobacteriaceae</taxon>
        <taxon>Enterobacter</taxon>
        <taxon>Enterobacter cloacae complex</taxon>
    </lineage>
</organism>
<dbReference type="InterPro" id="IPR036316">
    <property type="entry name" value="Pili_assmbl_chap_C_dom_sf"/>
</dbReference>
<keyword evidence="5" id="KW-0574">Periplasm</keyword>
<dbReference type="EMBL" id="WBSZ01000159">
    <property type="protein sequence ID" value="KAB2527418.1"/>
    <property type="molecule type" value="Genomic_DNA"/>
</dbReference>
<dbReference type="GO" id="GO:0071555">
    <property type="term" value="P:cell wall organization"/>
    <property type="evidence" value="ECO:0007669"/>
    <property type="project" value="InterPro"/>
</dbReference>
<evidence type="ECO:0000313" key="12">
    <source>
        <dbReference type="EMBL" id="KAB2527418.1"/>
    </source>
</evidence>
<evidence type="ECO:0000256" key="4">
    <source>
        <dbReference type="ARBA" id="ARBA00022729"/>
    </source>
</evidence>
<dbReference type="InterPro" id="IPR016147">
    <property type="entry name" value="Pili_assmbl_chaperone_N"/>
</dbReference>
<evidence type="ECO:0000256" key="8">
    <source>
        <dbReference type="SAM" id="SignalP"/>
    </source>
</evidence>
<accession>A0A2J0PXG4</accession>
<name>A0A2J0PXG4_9ENTR</name>
<dbReference type="Gene3D" id="2.60.40.10">
    <property type="entry name" value="Immunoglobulins"/>
    <property type="match status" value="2"/>
</dbReference>
<dbReference type="Pfam" id="PF02753">
    <property type="entry name" value="PapD_C"/>
    <property type="match status" value="1"/>
</dbReference>
<feature type="domain" description="Pili assembly chaperone C-terminal" evidence="10">
    <location>
        <begin position="164"/>
        <end position="222"/>
    </location>
</feature>
<dbReference type="AlphaFoldDB" id="A0A2J0PXG4"/>